<gene>
    <name evidence="1" type="ORF">CEE36_10910</name>
</gene>
<dbReference type="EMBL" id="NJBO01000030">
    <property type="protein sequence ID" value="TKJ37890.1"/>
    <property type="molecule type" value="Genomic_DNA"/>
</dbReference>
<dbReference type="SUPFAM" id="SSF52058">
    <property type="entry name" value="L domain-like"/>
    <property type="match status" value="1"/>
</dbReference>
<dbReference type="Gene3D" id="3.80.10.10">
    <property type="entry name" value="Ribonuclease Inhibitor"/>
    <property type="match status" value="1"/>
</dbReference>
<sequence length="237" mass="27765">MKKMRLSFSLLVIGLVLIGVLGCKKERWLRVYNNGVFEDSINVTGWEVNEDVVWLDYFYYPWQGEDSIDFREGLHYFEDETGFDKHPFFVLEANGKIVGFRSDYAEVITIPDSNLILTITYPNRAYTLRYKDFSLDDLKRFPNLVGVYLSIDSRTGLSKLESIPRRIRLYLHCYTTDDALKKLSNYQNIRTLLIEGDYSHRGVRYLLRLKNLKLLTTKGVNINDIPGLKRLSKLWVQ</sequence>
<name>A0A532USI3_UNCT6</name>
<dbReference type="Proteomes" id="UP000317778">
    <property type="component" value="Unassembled WGS sequence"/>
</dbReference>
<comment type="caution">
    <text evidence="1">The sequence shown here is derived from an EMBL/GenBank/DDBJ whole genome shotgun (WGS) entry which is preliminary data.</text>
</comment>
<dbReference type="InterPro" id="IPR032675">
    <property type="entry name" value="LRR_dom_sf"/>
</dbReference>
<dbReference type="PROSITE" id="PS51257">
    <property type="entry name" value="PROKAR_LIPOPROTEIN"/>
    <property type="match status" value="1"/>
</dbReference>
<accession>A0A532USI3</accession>
<evidence type="ECO:0000313" key="2">
    <source>
        <dbReference type="Proteomes" id="UP000317778"/>
    </source>
</evidence>
<evidence type="ECO:0000313" key="1">
    <source>
        <dbReference type="EMBL" id="TKJ37890.1"/>
    </source>
</evidence>
<dbReference type="AlphaFoldDB" id="A0A532USI3"/>
<proteinExistence type="predicted"/>
<protein>
    <submittedName>
        <fullName evidence="1">Uncharacterized protein</fullName>
    </submittedName>
</protein>
<reference evidence="1 2" key="1">
    <citation type="submission" date="2017-06" db="EMBL/GenBank/DDBJ databases">
        <title>Novel microbial phyla capable of carbon fixation and sulfur reduction in deep-sea sediments.</title>
        <authorList>
            <person name="Huang J."/>
            <person name="Baker B."/>
            <person name="Wang Y."/>
        </authorList>
    </citation>
    <scope>NUCLEOTIDE SEQUENCE [LARGE SCALE GENOMIC DNA]</scope>
    <source>
        <strain evidence="1">B3_TA06</strain>
    </source>
</reference>
<organism evidence="1 2">
    <name type="scientific">candidate division TA06 bacterium B3_TA06</name>
    <dbReference type="NCBI Taxonomy" id="2012487"/>
    <lineage>
        <taxon>Bacteria</taxon>
        <taxon>Bacteria division TA06</taxon>
    </lineage>
</organism>